<dbReference type="InterPro" id="IPR003838">
    <property type="entry name" value="ABC3_permease_C"/>
</dbReference>
<reference evidence="10" key="2">
    <citation type="submission" date="2013-07" db="EMBL/GenBank/DDBJ databases">
        <authorList>
            <person name="Morais-Silva F.O."/>
            <person name="Rezende A.M."/>
            <person name="Pimentel C."/>
            <person name="Resende D.M."/>
            <person name="Santos C.I."/>
            <person name="Clemente C."/>
            <person name="de Oliveira L.M."/>
            <person name="da Silva S.M."/>
            <person name="Costa D.A."/>
            <person name="Varela-Raposo A."/>
            <person name="Horacio E.C.A."/>
            <person name="Matos M."/>
            <person name="Flores O."/>
            <person name="Ruiz J.C."/>
            <person name="Rodrigues-Pousada C."/>
        </authorList>
    </citation>
    <scope>NUCLEOTIDE SEQUENCE [LARGE SCALE GENOMIC DNA]</scope>
    <source>
        <strain evidence="10">ATCC 19364 / DSM 1382 / NCIMB 9332 / VKM B-1759</strain>
    </source>
</reference>
<evidence type="ECO:0000259" key="7">
    <source>
        <dbReference type="Pfam" id="PF02687"/>
    </source>
</evidence>
<keyword evidence="10" id="KW-1185">Reference proteome</keyword>
<organism evidence="9 10">
    <name type="scientific">Megalodesulfovibrio gigas (strain ATCC 19364 / DSM 1382 / NCIMB 9332 / VKM B-1759)</name>
    <name type="common">Desulfovibrio gigas</name>
    <dbReference type="NCBI Taxonomy" id="1121448"/>
    <lineage>
        <taxon>Bacteria</taxon>
        <taxon>Pseudomonadati</taxon>
        <taxon>Thermodesulfobacteriota</taxon>
        <taxon>Desulfovibrionia</taxon>
        <taxon>Desulfovibrionales</taxon>
        <taxon>Desulfovibrionaceae</taxon>
        <taxon>Megalodesulfovibrio</taxon>
    </lineage>
</organism>
<feature type="transmembrane region" description="Helical" evidence="6">
    <location>
        <begin position="21"/>
        <end position="45"/>
    </location>
</feature>
<dbReference type="PANTHER" id="PTHR30287:SF1">
    <property type="entry name" value="INNER MEMBRANE PROTEIN"/>
    <property type="match status" value="1"/>
</dbReference>
<dbReference type="EMBL" id="CP006585">
    <property type="protein sequence ID" value="AGW12448.1"/>
    <property type="molecule type" value="Genomic_DNA"/>
</dbReference>
<evidence type="ECO:0000256" key="2">
    <source>
        <dbReference type="ARBA" id="ARBA00022475"/>
    </source>
</evidence>
<evidence type="ECO:0000259" key="8">
    <source>
        <dbReference type="Pfam" id="PF12704"/>
    </source>
</evidence>
<keyword evidence="3 6" id="KW-0812">Transmembrane</keyword>
<dbReference type="Pfam" id="PF12704">
    <property type="entry name" value="MacB_PCD"/>
    <property type="match status" value="1"/>
</dbReference>
<comment type="subcellular location">
    <subcellularLocation>
        <location evidence="1">Cell membrane</location>
        <topology evidence="1">Multi-pass membrane protein</topology>
    </subcellularLocation>
</comment>
<proteinExistence type="predicted"/>
<sequence>MTALQQLLLAVRLARRELRSGLAGFGVFLACLALGVGAVATVGVVSASVDATLQRDARILFGGDLGISQTHLPIAANATEFLRQEGEVTTFVAMRTMLRPETGQPGQPAGGRRSLLVELKAVEPSYPLVGEVEMEGGGSLADALAATAGVPGMVKDGVPGMAVERSVLQRLKLQVGDTVRLGRSVLRIGGVIRKEPDRPAGFLGLGPRVMLAAQDLPATGLVQPGSVVTHTTLVRLDDPARRSPVREGLQRDFAEPGWRLRTLDDASPGLSRFFDNFANYLTLVGLASLLVGGIGVANGVQGYLARKDTTIATLKCLGASRRLVTTTYLLQITALALLGSGLGSGLGVGAAAAVIPALSDALGIEVTLSVQPLSLCTAMAYGLLTSLAFGLWPLSAAGSISPARLFRGYADAAPRRPSWPARLGSLACAALLVALTVLGAHHGGATRVILGFYGGVLATMIVFRLFAWLLMHAAARLPHPSSPRLRMALANLHRPGAATPAVVFSLGLGLTILAAISLVDGNLQHAIATQFPSRAPSYFFIDIQHTQIEQFRALAAAVPGVTRLEDEPSLRGRIVNIDGVPVSQRNIGENAQWAVRGDRGLTFAATPPKGSRITAGQWWPPDYDGPPLICLEANIARGFGVGVGDTLTVSVLGREVTGTIAVLRSIDWSSLALNHAIVFTPNALAGAPHAYIATAYAEAEAEGQLFEAVADAMPSVVAVGVKEVLADVQRIAETIGLAVRAAGLVTVAAGILVLAESLRANLTRRRYEAVVFKVLGATRLDVLRVLLWEFLLLGAASAVVAAGLGAALAWAFTDAILRTEYVLLPVPLAASLAAGVAATVVLGLWAVRSVLSRSAWEFLRNE</sequence>
<evidence type="ECO:0000256" key="4">
    <source>
        <dbReference type="ARBA" id="ARBA00022989"/>
    </source>
</evidence>
<feature type="domain" description="ABC3 transporter permease C-terminal" evidence="7">
    <location>
        <begin position="284"/>
        <end position="402"/>
    </location>
</feature>
<dbReference type="eggNOG" id="COG3127">
    <property type="taxonomic scope" value="Bacteria"/>
</dbReference>
<dbReference type="InterPro" id="IPR025857">
    <property type="entry name" value="MacB_PCD"/>
</dbReference>
<keyword evidence="5 6" id="KW-0472">Membrane</keyword>
<accession>T2G834</accession>
<feature type="transmembrane region" description="Helical" evidence="6">
    <location>
        <begin position="328"/>
        <end position="358"/>
    </location>
</feature>
<dbReference type="STRING" id="1121448.DGI_0540"/>
<evidence type="ECO:0000313" key="9">
    <source>
        <dbReference type="EMBL" id="AGW12448.1"/>
    </source>
</evidence>
<dbReference type="KEGG" id="dgg:DGI_0540"/>
<keyword evidence="2" id="KW-1003">Cell membrane</keyword>
<reference evidence="9 10" key="1">
    <citation type="journal article" date="2013" name="J. Bacteriol.">
        <title>Roles of HynAB and Ech, the only two hydrogenases found in the model sulfate reducer Desulfovibrio gigas.</title>
        <authorList>
            <person name="Morais-Silva F.O."/>
            <person name="Santos C.I."/>
            <person name="Rodrigues R."/>
            <person name="Pereira I.A."/>
            <person name="Rodrigues-Pousada C."/>
        </authorList>
    </citation>
    <scope>NUCLEOTIDE SEQUENCE [LARGE SCALE GENOMIC DNA]</scope>
    <source>
        <strain evidence="10">ATCC 19364 / DSM 1382 / NCIMB 9332 / VKM B-1759</strain>
    </source>
</reference>
<feature type="transmembrane region" description="Helical" evidence="6">
    <location>
        <begin position="277"/>
        <end position="297"/>
    </location>
</feature>
<dbReference type="OrthoDB" id="9775544at2"/>
<feature type="transmembrane region" description="Helical" evidence="6">
    <location>
        <begin position="824"/>
        <end position="847"/>
    </location>
</feature>
<feature type="transmembrane region" description="Helical" evidence="6">
    <location>
        <begin position="378"/>
        <end position="400"/>
    </location>
</feature>
<dbReference type="Proteomes" id="UP000016587">
    <property type="component" value="Chromosome"/>
</dbReference>
<evidence type="ECO:0008006" key="11">
    <source>
        <dbReference type="Google" id="ProtNLM"/>
    </source>
</evidence>
<feature type="transmembrane region" description="Helical" evidence="6">
    <location>
        <begin position="496"/>
        <end position="519"/>
    </location>
</feature>
<feature type="domain" description="ABC3 transporter permease C-terminal" evidence="7">
    <location>
        <begin position="742"/>
        <end position="853"/>
    </location>
</feature>
<dbReference type="InterPro" id="IPR038766">
    <property type="entry name" value="Membrane_comp_ABC_pdt"/>
</dbReference>
<dbReference type="PANTHER" id="PTHR30287">
    <property type="entry name" value="MEMBRANE COMPONENT OF PREDICTED ABC SUPERFAMILY METABOLITE UPTAKE TRANSPORTER"/>
    <property type="match status" value="1"/>
</dbReference>
<feature type="domain" description="MacB-like periplasmic core" evidence="8">
    <location>
        <begin position="29"/>
        <end position="250"/>
    </location>
</feature>
<feature type="transmembrane region" description="Helical" evidence="6">
    <location>
        <begin position="785"/>
        <end position="812"/>
    </location>
</feature>
<gene>
    <name evidence="9" type="ORF">DGI_0540</name>
</gene>
<dbReference type="AlphaFoldDB" id="T2G834"/>
<dbReference type="PATRIC" id="fig|1121448.10.peg.535"/>
<evidence type="ECO:0000256" key="6">
    <source>
        <dbReference type="SAM" id="Phobius"/>
    </source>
</evidence>
<keyword evidence="4 6" id="KW-1133">Transmembrane helix</keyword>
<feature type="transmembrane region" description="Helical" evidence="6">
    <location>
        <begin position="737"/>
        <end position="755"/>
    </location>
</feature>
<name>T2G834_MEGG1</name>
<dbReference type="RefSeq" id="WP_021759093.1">
    <property type="nucleotide sequence ID" value="NC_022444.1"/>
</dbReference>
<evidence type="ECO:0000313" key="10">
    <source>
        <dbReference type="Proteomes" id="UP000016587"/>
    </source>
</evidence>
<evidence type="ECO:0000256" key="1">
    <source>
        <dbReference type="ARBA" id="ARBA00004651"/>
    </source>
</evidence>
<protein>
    <recommendedName>
        <fullName evidence="11">ABC3 transporter permease protein domain-containing protein</fullName>
    </recommendedName>
</protein>
<dbReference type="HOGENOM" id="CLU_009475_3_1_7"/>
<feature type="transmembrane region" description="Helical" evidence="6">
    <location>
        <begin position="421"/>
        <end position="440"/>
    </location>
</feature>
<evidence type="ECO:0000256" key="5">
    <source>
        <dbReference type="ARBA" id="ARBA00023136"/>
    </source>
</evidence>
<dbReference type="GO" id="GO:0005886">
    <property type="term" value="C:plasma membrane"/>
    <property type="evidence" value="ECO:0007669"/>
    <property type="project" value="UniProtKB-SubCell"/>
</dbReference>
<feature type="transmembrane region" description="Helical" evidence="6">
    <location>
        <begin position="452"/>
        <end position="475"/>
    </location>
</feature>
<evidence type="ECO:0000256" key="3">
    <source>
        <dbReference type="ARBA" id="ARBA00022692"/>
    </source>
</evidence>
<dbReference type="Pfam" id="PF02687">
    <property type="entry name" value="FtsX"/>
    <property type="match status" value="2"/>
</dbReference>